<dbReference type="EMBL" id="JAIOIU010000081">
    <property type="protein sequence ID" value="MBZ0159830.1"/>
    <property type="molecule type" value="Genomic_DNA"/>
</dbReference>
<comment type="caution">
    <text evidence="2">The sequence shown here is derived from an EMBL/GenBank/DDBJ whole genome shotgun (WGS) entry which is preliminary data.</text>
</comment>
<evidence type="ECO:0000313" key="2">
    <source>
        <dbReference type="EMBL" id="MBZ0159830.1"/>
    </source>
</evidence>
<proteinExistence type="predicted"/>
<accession>A0AAJ1AHF1</accession>
<protein>
    <submittedName>
        <fullName evidence="2">Uncharacterized protein</fullName>
    </submittedName>
</protein>
<dbReference type="AlphaFoldDB" id="A0AAJ1AHF1"/>
<evidence type="ECO:0000313" key="3">
    <source>
        <dbReference type="Proteomes" id="UP001197609"/>
    </source>
</evidence>
<organism evidence="2 3">
    <name type="scientific">Candidatus Methylomirabilis tolerans</name>
    <dbReference type="NCBI Taxonomy" id="3123416"/>
    <lineage>
        <taxon>Bacteria</taxon>
        <taxon>Candidatus Methylomirabilota</taxon>
        <taxon>Candidatus Methylomirabilia</taxon>
        <taxon>Candidatus Methylomirabilales</taxon>
        <taxon>Candidatus Methylomirabilaceae</taxon>
        <taxon>Candidatus Methylomirabilis</taxon>
    </lineage>
</organism>
<gene>
    <name evidence="2" type="ORF">K8G79_06830</name>
</gene>
<dbReference type="Proteomes" id="UP001197609">
    <property type="component" value="Unassembled WGS sequence"/>
</dbReference>
<sequence>MKFLRKMFGGQRKEESAQSTSSDSTEKEVQGVLILTRQPVGDSFKLLEQITTLQRSKGYSISLDCISKAATTEKLDDEAFLHEKIRKEFAKLGGEDLIARTKIFPCQASSGNSGIYCIIFNRP</sequence>
<feature type="region of interest" description="Disordered" evidence="1">
    <location>
        <begin position="7"/>
        <end position="28"/>
    </location>
</feature>
<name>A0AAJ1AHF1_9BACT</name>
<evidence type="ECO:0000256" key="1">
    <source>
        <dbReference type="SAM" id="MobiDB-lite"/>
    </source>
</evidence>
<reference evidence="2 3" key="1">
    <citation type="journal article" date="2021" name="bioRxiv">
        <title>Unraveling nitrogen, sulfur and carbon metabolic pathways and microbial community transcriptional responses to substrate deprivation and toxicity stresses in a bioreactor mimicking anoxic brackish coastal sediment conditions.</title>
        <authorList>
            <person name="Martins P.D."/>
            <person name="Echeveste M.J."/>
            <person name="Arshad A."/>
            <person name="Kurth J."/>
            <person name="Ouboter H."/>
            <person name="Jetten M.S.M."/>
            <person name="Welte C.U."/>
        </authorList>
    </citation>
    <scope>NUCLEOTIDE SEQUENCE [LARGE SCALE GENOMIC DNA]</scope>
    <source>
        <strain evidence="2">MAG_38</strain>
    </source>
</reference>